<evidence type="ECO:0000313" key="2">
    <source>
        <dbReference type="EMBL" id="SFG20908.1"/>
    </source>
</evidence>
<reference evidence="2 3" key="1">
    <citation type="submission" date="2016-10" db="EMBL/GenBank/DDBJ databases">
        <authorList>
            <person name="de Groot N.N."/>
        </authorList>
    </citation>
    <scope>NUCLEOTIDE SEQUENCE [LARGE SCALE GENOMIC DNA]</scope>
    <source>
        <strain>J11</strain>
        <strain evidence="3">PG 39</strain>
    </source>
</reference>
<evidence type="ECO:0000313" key="3">
    <source>
        <dbReference type="Proteomes" id="UP000199065"/>
    </source>
</evidence>
<dbReference type="RefSeq" id="WP_092283654.1">
    <property type="nucleotide sequence ID" value="NZ_FOPJ01000001.1"/>
</dbReference>
<keyword evidence="1" id="KW-1133">Transmembrane helix</keyword>
<dbReference type="EMBL" id="FOPJ01000001">
    <property type="protein sequence ID" value="SFG20908.1"/>
    <property type="molecule type" value="Genomic_DNA"/>
</dbReference>
<protein>
    <submittedName>
        <fullName evidence="2">Uncharacterized protein</fullName>
    </submittedName>
</protein>
<keyword evidence="1" id="KW-0812">Transmembrane</keyword>
<feature type="transmembrane region" description="Helical" evidence="1">
    <location>
        <begin position="143"/>
        <end position="167"/>
    </location>
</feature>
<proteinExistence type="predicted"/>
<keyword evidence="3" id="KW-1185">Reference proteome</keyword>
<dbReference type="OrthoDB" id="2234586at2"/>
<keyword evidence="1" id="KW-0472">Membrane</keyword>
<feature type="transmembrane region" description="Helical" evidence="1">
    <location>
        <begin position="173"/>
        <end position="193"/>
    </location>
</feature>
<feature type="transmembrane region" description="Helical" evidence="1">
    <location>
        <begin position="205"/>
        <end position="227"/>
    </location>
</feature>
<dbReference type="STRING" id="185761.SAMN05660282_00288"/>
<feature type="transmembrane region" description="Helical" evidence="1">
    <location>
        <begin position="58"/>
        <end position="81"/>
    </location>
</feature>
<dbReference type="AlphaFoldDB" id="A0A1I2PY03"/>
<organism evidence="2 3">
    <name type="scientific">Corynebacterium spheniscorum</name>
    <dbReference type="NCBI Taxonomy" id="185761"/>
    <lineage>
        <taxon>Bacteria</taxon>
        <taxon>Bacillati</taxon>
        <taxon>Actinomycetota</taxon>
        <taxon>Actinomycetes</taxon>
        <taxon>Mycobacteriales</taxon>
        <taxon>Corynebacteriaceae</taxon>
        <taxon>Corynebacterium</taxon>
    </lineage>
</organism>
<name>A0A1I2PY03_9CORY</name>
<feature type="transmembrane region" description="Helical" evidence="1">
    <location>
        <begin position="6"/>
        <end position="27"/>
    </location>
</feature>
<dbReference type="Proteomes" id="UP000199065">
    <property type="component" value="Unassembled WGS sequence"/>
</dbReference>
<feature type="transmembrane region" description="Helical" evidence="1">
    <location>
        <begin position="87"/>
        <end position="111"/>
    </location>
</feature>
<accession>A0A1I2PY03</accession>
<gene>
    <name evidence="2" type="ORF">SAMN05660282_00288</name>
</gene>
<sequence length="229" mass="25133">MWVTLSLIALIIAAICWIIGDALIVGFTRPNPETHGEFIERMGDDAYAFQLEASDKRLLVGALIADYSVPLLLLGLYAHGYLVRDSIIGLVGVVMMGIGISLSPLAHAGFYPIGLIGQRAWAEFQEGRDMDYSIRHARSLMRFLKLAWIPAVGLTFIGGLVFAVPVVLGHTAFPWWAVLFLPIVWMIPLSFLPKIPYPGKPLLDGAQFNLALLGWAIAFLVLSQSYAPL</sequence>
<evidence type="ECO:0000256" key="1">
    <source>
        <dbReference type="SAM" id="Phobius"/>
    </source>
</evidence>